<reference evidence="2" key="1">
    <citation type="submission" date="2021-02" db="EMBL/GenBank/DDBJ databases">
        <authorList>
            <person name="Bekaert M."/>
        </authorList>
    </citation>
    <scope>NUCLEOTIDE SEQUENCE</scope>
    <source>
        <strain evidence="2">IoA-00</strain>
    </source>
</reference>
<dbReference type="Proteomes" id="UP000675881">
    <property type="component" value="Chromosome 3"/>
</dbReference>
<feature type="compositionally biased region" description="Basic and acidic residues" evidence="1">
    <location>
        <begin position="67"/>
        <end position="76"/>
    </location>
</feature>
<feature type="compositionally biased region" description="Basic residues" evidence="1">
    <location>
        <begin position="224"/>
        <end position="234"/>
    </location>
</feature>
<gene>
    <name evidence="2" type="ORF">LSAA_7644</name>
</gene>
<dbReference type="EMBL" id="HG994582">
    <property type="protein sequence ID" value="CAF2907044.1"/>
    <property type="molecule type" value="Genomic_DNA"/>
</dbReference>
<proteinExistence type="predicted"/>
<evidence type="ECO:0000256" key="1">
    <source>
        <dbReference type="SAM" id="MobiDB-lite"/>
    </source>
</evidence>
<feature type="compositionally biased region" description="Low complexity" evidence="1">
    <location>
        <begin position="135"/>
        <end position="147"/>
    </location>
</feature>
<sequence>MEEGKLEDKSVKPKLLVGKIKQTSEENIDDIDEAEMSLSNKFTFFEHFEEKQEEWTQGNEEDEDAEETKKYMSETEIAKRECKARSVLNKFKDMEQKVLNGEDDVGDRPRLKQFTPPRKHGTSDSESEYSDSDYTDSYTDGSDYSYSESEEEEVDETLRAIRATARAKQLRAKFEEWEDSPDAKDQIRQMMIHDENGESLETTSNLKAKFESFKLGDENTPGGRRPHFQIKRFK</sequence>
<feature type="region of interest" description="Disordered" evidence="1">
    <location>
        <begin position="212"/>
        <end position="234"/>
    </location>
</feature>
<evidence type="ECO:0000313" key="2">
    <source>
        <dbReference type="EMBL" id="CAF2907044.1"/>
    </source>
</evidence>
<feature type="region of interest" description="Disordered" evidence="1">
    <location>
        <begin position="93"/>
        <end position="156"/>
    </location>
</feature>
<dbReference type="AlphaFoldDB" id="A0A7R8CRN4"/>
<accession>A0A7R8CRN4</accession>
<dbReference type="OrthoDB" id="6129702at2759"/>
<organism evidence="2 3">
    <name type="scientific">Lepeophtheirus salmonis</name>
    <name type="common">Salmon louse</name>
    <name type="synonym">Caligus salmonis</name>
    <dbReference type="NCBI Taxonomy" id="72036"/>
    <lineage>
        <taxon>Eukaryota</taxon>
        <taxon>Metazoa</taxon>
        <taxon>Ecdysozoa</taxon>
        <taxon>Arthropoda</taxon>
        <taxon>Crustacea</taxon>
        <taxon>Multicrustacea</taxon>
        <taxon>Hexanauplia</taxon>
        <taxon>Copepoda</taxon>
        <taxon>Siphonostomatoida</taxon>
        <taxon>Caligidae</taxon>
        <taxon>Lepeophtheirus</taxon>
    </lineage>
</organism>
<evidence type="ECO:0000313" key="3">
    <source>
        <dbReference type="Proteomes" id="UP000675881"/>
    </source>
</evidence>
<feature type="compositionally biased region" description="Acidic residues" evidence="1">
    <location>
        <begin position="125"/>
        <end position="134"/>
    </location>
</feature>
<name>A0A7R8CRN4_LEPSM</name>
<feature type="region of interest" description="Disordered" evidence="1">
    <location>
        <begin position="50"/>
        <end position="76"/>
    </location>
</feature>
<protein>
    <submittedName>
        <fullName evidence="2">(salmon louse) hypothetical protein</fullName>
    </submittedName>
</protein>
<keyword evidence="3" id="KW-1185">Reference proteome</keyword>